<accession>A0A0D2DFZ7</accession>
<dbReference type="Proteomes" id="UP000054466">
    <property type="component" value="Unassembled WGS sequence"/>
</dbReference>
<dbReference type="VEuPathDB" id="FungiDB:PV07_01406"/>
<dbReference type="OrthoDB" id="4144371at2759"/>
<evidence type="ECO:0000313" key="1">
    <source>
        <dbReference type="EMBL" id="KIW34639.1"/>
    </source>
</evidence>
<gene>
    <name evidence="1" type="ORF">PV07_01406</name>
</gene>
<dbReference type="GeneID" id="27340600"/>
<keyword evidence="2" id="KW-1185">Reference proteome</keyword>
<sequence>MALVRLCSCKEYNGRHFSIETKETELRESIGVTISYTWGEFDRQDHHIGHFCNPQSDEAIRKTLSAIPTIYKTLDIFVIIPGPVCSCLPTAYRAFEAAKQALDDPLSTTAEVETLCKAALKHLSTAVEADVHRP</sequence>
<evidence type="ECO:0008006" key="3">
    <source>
        <dbReference type="Google" id="ProtNLM"/>
    </source>
</evidence>
<organism evidence="1 2">
    <name type="scientific">Cladophialophora immunda</name>
    <dbReference type="NCBI Taxonomy" id="569365"/>
    <lineage>
        <taxon>Eukaryota</taxon>
        <taxon>Fungi</taxon>
        <taxon>Dikarya</taxon>
        <taxon>Ascomycota</taxon>
        <taxon>Pezizomycotina</taxon>
        <taxon>Eurotiomycetes</taxon>
        <taxon>Chaetothyriomycetidae</taxon>
        <taxon>Chaetothyriales</taxon>
        <taxon>Herpotrichiellaceae</taxon>
        <taxon>Cladophialophora</taxon>
    </lineage>
</organism>
<dbReference type="EMBL" id="KN847040">
    <property type="protein sequence ID" value="KIW34639.1"/>
    <property type="molecule type" value="Genomic_DNA"/>
</dbReference>
<proteinExistence type="predicted"/>
<dbReference type="HOGENOM" id="CLU_1895980_0_0_1"/>
<protein>
    <recommendedName>
        <fullName evidence="3">Heterokaryon incompatibility domain-containing protein</fullName>
    </recommendedName>
</protein>
<dbReference type="RefSeq" id="XP_016254855.1">
    <property type="nucleotide sequence ID" value="XM_016387927.1"/>
</dbReference>
<dbReference type="AlphaFoldDB" id="A0A0D2DFZ7"/>
<reference evidence="1 2" key="1">
    <citation type="submission" date="2015-01" db="EMBL/GenBank/DDBJ databases">
        <title>The Genome Sequence of Cladophialophora immunda CBS83496.</title>
        <authorList>
            <consortium name="The Broad Institute Genomics Platform"/>
            <person name="Cuomo C."/>
            <person name="de Hoog S."/>
            <person name="Gorbushina A."/>
            <person name="Stielow B."/>
            <person name="Teixiera M."/>
            <person name="Abouelleil A."/>
            <person name="Chapman S.B."/>
            <person name="Priest M."/>
            <person name="Young S.K."/>
            <person name="Wortman J."/>
            <person name="Nusbaum C."/>
            <person name="Birren B."/>
        </authorList>
    </citation>
    <scope>NUCLEOTIDE SEQUENCE [LARGE SCALE GENOMIC DNA]</scope>
    <source>
        <strain evidence="1 2">CBS 83496</strain>
    </source>
</reference>
<evidence type="ECO:0000313" key="2">
    <source>
        <dbReference type="Proteomes" id="UP000054466"/>
    </source>
</evidence>
<name>A0A0D2DFZ7_9EURO</name>